<gene>
    <name evidence="2" type="ORF">DFH08DRAFT_810745</name>
</gene>
<feature type="compositionally biased region" description="Low complexity" evidence="1">
    <location>
        <begin position="503"/>
        <end position="525"/>
    </location>
</feature>
<evidence type="ECO:0000256" key="1">
    <source>
        <dbReference type="SAM" id="MobiDB-lite"/>
    </source>
</evidence>
<comment type="caution">
    <text evidence="2">The sequence shown here is derived from an EMBL/GenBank/DDBJ whole genome shotgun (WGS) entry which is preliminary data.</text>
</comment>
<feature type="region of interest" description="Disordered" evidence="1">
    <location>
        <begin position="189"/>
        <end position="229"/>
    </location>
</feature>
<dbReference type="Proteomes" id="UP001218218">
    <property type="component" value="Unassembled WGS sequence"/>
</dbReference>
<evidence type="ECO:0000313" key="3">
    <source>
        <dbReference type="Proteomes" id="UP001218218"/>
    </source>
</evidence>
<dbReference type="AlphaFoldDB" id="A0AAD6ZWW8"/>
<protein>
    <submittedName>
        <fullName evidence="2">Uncharacterized protein</fullName>
    </submittedName>
</protein>
<organism evidence="2 3">
    <name type="scientific">Mycena albidolilacea</name>
    <dbReference type="NCBI Taxonomy" id="1033008"/>
    <lineage>
        <taxon>Eukaryota</taxon>
        <taxon>Fungi</taxon>
        <taxon>Dikarya</taxon>
        <taxon>Basidiomycota</taxon>
        <taxon>Agaricomycotina</taxon>
        <taxon>Agaricomycetes</taxon>
        <taxon>Agaricomycetidae</taxon>
        <taxon>Agaricales</taxon>
        <taxon>Marasmiineae</taxon>
        <taxon>Mycenaceae</taxon>
        <taxon>Mycena</taxon>
    </lineage>
</organism>
<sequence length="645" mass="69426">MANSTLNWIQTKYLSSPDPPSSMGSLYETCVQFTMLVLQPSHIVLRGGGFVLHHDLAVRLVDVVSDMDHLLRLASEQRKLSAPPFIGQTSLLVLTSTAGYIAPATQNQIVWNWITVIDKLYVVMKDLRSLYKGCPVYILGCERPSLMPRILASLPPALLIKLPADFLQSYGISIAKAGDAVRRMAQAHEHGKTCSRSQSPLRGSHARQNRTEAGGLASPQATTVDKAAGATNSVSPAVIDKLAMDAHQDPYARTVAAPNVAPALPENPHGDMTPTQGLDHTRLPLQGESVHSSVVSMADLVLEYTAGPDSMSLDSEDIMDRGNRSCIGQFTLEPELFVRIDQTVTEMQSLLTRTSTLAGRSSLFIIDPRREVIHTLRGTAGLSLLHVMWDGLVERMQIAQDVFELYCLGQHAPDPVHQAGNAATHRSVCVEQLRQGRIVNFPQLRTLTVWYASNAGVATPSREDGHVSELPKVAVNIRVVPSEPPHCLVLVDSGSAAFPPHSSPTISSLASPASSTSPSSTSEATRIPSTSPAELVLVREGVEGMETGGLQRFSAAPNEPHVTSNENTRTTNLFELSRSNACNYHSPRAPSVRSSSSSGPSLASMVLAYWDSALVSAVFRTSTDMHPEVLGLVAPHHASLGRGKG</sequence>
<evidence type="ECO:0000313" key="2">
    <source>
        <dbReference type="EMBL" id="KAJ7343261.1"/>
    </source>
</evidence>
<dbReference type="EMBL" id="JARIHO010000023">
    <property type="protein sequence ID" value="KAJ7343261.1"/>
    <property type="molecule type" value="Genomic_DNA"/>
</dbReference>
<feature type="region of interest" description="Disordered" evidence="1">
    <location>
        <begin position="500"/>
        <end position="532"/>
    </location>
</feature>
<keyword evidence="3" id="KW-1185">Reference proteome</keyword>
<reference evidence="2" key="1">
    <citation type="submission" date="2023-03" db="EMBL/GenBank/DDBJ databases">
        <title>Massive genome expansion in bonnet fungi (Mycena s.s.) driven by repeated elements and novel gene families across ecological guilds.</title>
        <authorList>
            <consortium name="Lawrence Berkeley National Laboratory"/>
            <person name="Harder C.B."/>
            <person name="Miyauchi S."/>
            <person name="Viragh M."/>
            <person name="Kuo A."/>
            <person name="Thoen E."/>
            <person name="Andreopoulos B."/>
            <person name="Lu D."/>
            <person name="Skrede I."/>
            <person name="Drula E."/>
            <person name="Henrissat B."/>
            <person name="Morin E."/>
            <person name="Kohler A."/>
            <person name="Barry K."/>
            <person name="LaButti K."/>
            <person name="Morin E."/>
            <person name="Salamov A."/>
            <person name="Lipzen A."/>
            <person name="Mereny Z."/>
            <person name="Hegedus B."/>
            <person name="Baldrian P."/>
            <person name="Stursova M."/>
            <person name="Weitz H."/>
            <person name="Taylor A."/>
            <person name="Grigoriev I.V."/>
            <person name="Nagy L.G."/>
            <person name="Martin F."/>
            <person name="Kauserud H."/>
        </authorList>
    </citation>
    <scope>NUCLEOTIDE SEQUENCE</scope>
    <source>
        <strain evidence="2">CBHHK002</strain>
    </source>
</reference>
<name>A0AAD6ZWW8_9AGAR</name>
<proteinExistence type="predicted"/>
<accession>A0AAD6ZWW8</accession>